<evidence type="ECO:0000256" key="1">
    <source>
        <dbReference type="SAM" id="MobiDB-lite"/>
    </source>
</evidence>
<name>A0A7S3D4Q2_9EUKA</name>
<protein>
    <recommendedName>
        <fullName evidence="3">E3 ubiquitin-protein ligase APD1-4 N-terminal domain-containing protein</fullName>
    </recommendedName>
</protein>
<feature type="transmembrane region" description="Helical" evidence="2">
    <location>
        <begin position="332"/>
        <end position="355"/>
    </location>
</feature>
<keyword evidence="2" id="KW-1133">Transmembrane helix</keyword>
<evidence type="ECO:0000313" key="4">
    <source>
        <dbReference type="EMBL" id="CAE0246452.1"/>
    </source>
</evidence>
<sequence>MGKGGTHGFGGGGMHHHHMGGGGGFGHHHHHHHNGGIMRGGAAFVEGAMIGAAVASTARPVFREEVVVSTYPAYTGTARNQPVTYTIKNVNPVNVRRCGLLWFFIGLIILIILAAAVPKPGNFYTYLEEGFEMVSYCESPVITSYFDISVDTGVSVYKSAGLPPIDSFVNATINQNLMVPPDDYQYWGYNLFAGSTIHISWHSTQRTTLYIDDSLSDCSYFGDYSNVPYAQRGVGGIYTYTATKNALVCIIFDNETPYSYGYGSAVFNVTSAVYNVTSGNEHRVPGCVSGNGCRVPLVGGSKGTSCVIFVPHFDPQSSSELQITLNASGNGLFWGLTFGLISLFFFILTVACCKCDARANKKARMEAAMKAQVPNNSSSSAYNTGAGGGQIPTAPPIEEEGNGGGSIPVAAATTEEDPLLKKEQNYM</sequence>
<dbReference type="AlphaFoldDB" id="A0A7S3D4Q2"/>
<keyword evidence="2" id="KW-0812">Transmembrane</keyword>
<dbReference type="Pfam" id="PF16040">
    <property type="entry name" value="APD1-4_N"/>
    <property type="match status" value="1"/>
</dbReference>
<gene>
    <name evidence="4" type="ORF">PBIL07802_LOCUS8635</name>
</gene>
<dbReference type="InterPro" id="IPR032008">
    <property type="entry name" value="APD1-4_N"/>
</dbReference>
<reference evidence="4" key="1">
    <citation type="submission" date="2021-01" db="EMBL/GenBank/DDBJ databases">
        <authorList>
            <person name="Corre E."/>
            <person name="Pelletier E."/>
            <person name="Niang G."/>
            <person name="Scheremetjew M."/>
            <person name="Finn R."/>
            <person name="Kale V."/>
            <person name="Holt S."/>
            <person name="Cochrane G."/>
            <person name="Meng A."/>
            <person name="Brown T."/>
            <person name="Cohen L."/>
        </authorList>
    </citation>
    <scope>NUCLEOTIDE SEQUENCE</scope>
    <source>
        <strain evidence="4">NIES-2562</strain>
    </source>
</reference>
<evidence type="ECO:0000259" key="3">
    <source>
        <dbReference type="Pfam" id="PF16040"/>
    </source>
</evidence>
<feature type="region of interest" description="Disordered" evidence="1">
    <location>
        <begin position="375"/>
        <end position="427"/>
    </location>
</feature>
<keyword evidence="2" id="KW-0472">Membrane</keyword>
<accession>A0A7S3D4Q2</accession>
<feature type="transmembrane region" description="Helical" evidence="2">
    <location>
        <begin position="98"/>
        <end position="117"/>
    </location>
</feature>
<feature type="domain" description="E3 ubiquitin-protein ligase APD1-4 N-terminal" evidence="3">
    <location>
        <begin position="156"/>
        <end position="204"/>
    </location>
</feature>
<evidence type="ECO:0000256" key="2">
    <source>
        <dbReference type="SAM" id="Phobius"/>
    </source>
</evidence>
<dbReference type="EMBL" id="HBIB01013104">
    <property type="protein sequence ID" value="CAE0246452.1"/>
    <property type="molecule type" value="Transcribed_RNA"/>
</dbReference>
<feature type="compositionally biased region" description="Basic and acidic residues" evidence="1">
    <location>
        <begin position="418"/>
        <end position="427"/>
    </location>
</feature>
<organism evidence="4">
    <name type="scientific">Palpitomonas bilix</name>
    <dbReference type="NCBI Taxonomy" id="652834"/>
    <lineage>
        <taxon>Eukaryota</taxon>
        <taxon>Eukaryota incertae sedis</taxon>
    </lineage>
</organism>
<proteinExistence type="predicted"/>